<dbReference type="InterPro" id="IPR004383">
    <property type="entry name" value="rRNA_lsu_MTrfase_RlmN/Cfr"/>
</dbReference>
<dbReference type="Gene3D" id="3.20.20.70">
    <property type="entry name" value="Aldolase class I"/>
    <property type="match status" value="1"/>
</dbReference>
<accession>A0A645CR53</accession>
<evidence type="ECO:0000256" key="7">
    <source>
        <dbReference type="ARBA" id="ARBA00022679"/>
    </source>
</evidence>
<dbReference type="InterPro" id="IPR007197">
    <property type="entry name" value="rSAM"/>
</dbReference>
<dbReference type="SFLD" id="SFLDS00029">
    <property type="entry name" value="Radical_SAM"/>
    <property type="match status" value="1"/>
</dbReference>
<evidence type="ECO:0000256" key="6">
    <source>
        <dbReference type="ARBA" id="ARBA00022603"/>
    </source>
</evidence>
<dbReference type="GO" id="GO:0070475">
    <property type="term" value="P:rRNA base methylation"/>
    <property type="evidence" value="ECO:0007669"/>
    <property type="project" value="InterPro"/>
</dbReference>
<dbReference type="Gene3D" id="1.10.150.530">
    <property type="match status" value="1"/>
</dbReference>
<evidence type="ECO:0000256" key="11">
    <source>
        <dbReference type="ARBA" id="ARBA00023004"/>
    </source>
</evidence>
<keyword evidence="9" id="KW-0819">tRNA processing</keyword>
<keyword evidence="5" id="KW-0698">rRNA processing</keyword>
<gene>
    <name evidence="14" type="primary">rlmN_35</name>
    <name evidence="14" type="ORF">SDC9_126402</name>
</gene>
<dbReference type="FunFam" id="3.20.20.70:FF:000014">
    <property type="entry name" value="Probable dual-specificity RNA methyltransferase RlmN"/>
    <property type="match status" value="1"/>
</dbReference>
<dbReference type="GO" id="GO:0030488">
    <property type="term" value="P:tRNA methylation"/>
    <property type="evidence" value="ECO:0007669"/>
    <property type="project" value="InterPro"/>
</dbReference>
<comment type="subcellular location">
    <subcellularLocation>
        <location evidence="2">Cytoplasm</location>
    </subcellularLocation>
</comment>
<evidence type="ECO:0000256" key="1">
    <source>
        <dbReference type="ARBA" id="ARBA00001966"/>
    </source>
</evidence>
<dbReference type="GO" id="GO:0046872">
    <property type="term" value="F:metal ion binding"/>
    <property type="evidence" value="ECO:0007669"/>
    <property type="project" value="UniProtKB-KW"/>
</dbReference>
<protein>
    <submittedName>
        <fullName evidence="14">Putative dual-specificity RNA methyltransferase RlmN</fullName>
        <ecNumber evidence="14">2.1.1.192</ecNumber>
    </submittedName>
</protein>
<evidence type="ECO:0000256" key="3">
    <source>
        <dbReference type="ARBA" id="ARBA00022485"/>
    </source>
</evidence>
<dbReference type="EC" id="2.1.1.192" evidence="14"/>
<keyword evidence="8" id="KW-0949">S-adenosyl-L-methionine</keyword>
<dbReference type="GO" id="GO:0005737">
    <property type="term" value="C:cytoplasm"/>
    <property type="evidence" value="ECO:0007669"/>
    <property type="project" value="UniProtKB-SubCell"/>
</dbReference>
<evidence type="ECO:0000256" key="12">
    <source>
        <dbReference type="ARBA" id="ARBA00023014"/>
    </source>
</evidence>
<keyword evidence="6 14" id="KW-0489">Methyltransferase</keyword>
<dbReference type="InterPro" id="IPR058240">
    <property type="entry name" value="rSAM_sf"/>
</dbReference>
<dbReference type="PROSITE" id="PS51918">
    <property type="entry name" value="RADICAL_SAM"/>
    <property type="match status" value="1"/>
</dbReference>
<dbReference type="InterPro" id="IPR040072">
    <property type="entry name" value="Methyltransferase_A"/>
</dbReference>
<dbReference type="EMBL" id="VSSQ01029294">
    <property type="protein sequence ID" value="MPM79369.1"/>
    <property type="molecule type" value="Genomic_DNA"/>
</dbReference>
<dbReference type="GO" id="GO:0008173">
    <property type="term" value="F:RNA methyltransferase activity"/>
    <property type="evidence" value="ECO:0007669"/>
    <property type="project" value="InterPro"/>
</dbReference>
<comment type="caution">
    <text evidence="14">The sequence shown here is derived from an EMBL/GenBank/DDBJ whole genome shotgun (WGS) entry which is preliminary data.</text>
</comment>
<dbReference type="HAMAP" id="MF_01849">
    <property type="entry name" value="RNA_methyltr_RlmN"/>
    <property type="match status" value="1"/>
</dbReference>
<feature type="domain" description="Radical SAM core" evidence="13">
    <location>
        <begin position="98"/>
        <end position="328"/>
    </location>
</feature>
<dbReference type="Pfam" id="PF21016">
    <property type="entry name" value="RlmN_N"/>
    <property type="match status" value="1"/>
</dbReference>
<dbReference type="InterPro" id="IPR013785">
    <property type="entry name" value="Aldolase_TIM"/>
</dbReference>
<sequence length="346" mass="39239">MRIDLRSLTLDELQNEMSTIGEAKYRATQIYRWLHARFANTFDEMRDLSVQLRKKLTDNYSIGRVTQVKKLVSNVDKTTKYLFALNNDCIIESVFMQYSYGNTVCISTQAGCRMGCTFCASTLDGVEKNLTPAEMLSQIYEIEKDKGETVSGVVLMGSGEPLDNYENVVKFIKIINSKDGKNIGQRHITLSTCGLIEKIYDLSEENLQITLAVSLHAPNDTIRNKLMPVSKANPMDKLLEACNFYANKTKRRITFEYSLIKGVNDSAENAKELAGKLKTMLCHVNLIPVNEVKERNYTRSTAEAVKRFEDILTSRGIETTVRRKLGSDIDAACGQLRKRYKDENNF</sequence>
<keyword evidence="7 14" id="KW-0808">Transferase</keyword>
<dbReference type="AlphaFoldDB" id="A0A645CR53"/>
<evidence type="ECO:0000256" key="9">
    <source>
        <dbReference type="ARBA" id="ARBA00022694"/>
    </source>
</evidence>
<dbReference type="NCBIfam" id="TIGR00048">
    <property type="entry name" value="rRNA_mod_RlmN"/>
    <property type="match status" value="1"/>
</dbReference>
<dbReference type="CDD" id="cd01335">
    <property type="entry name" value="Radical_SAM"/>
    <property type="match status" value="1"/>
</dbReference>
<dbReference type="PIRSF" id="PIRSF006004">
    <property type="entry name" value="CHP00048"/>
    <property type="match status" value="1"/>
</dbReference>
<name>A0A645CR53_9ZZZZ</name>
<keyword evidence="4" id="KW-0963">Cytoplasm</keyword>
<keyword evidence="10" id="KW-0479">Metal-binding</keyword>
<comment type="cofactor">
    <cofactor evidence="1">
        <name>[4Fe-4S] cluster</name>
        <dbReference type="ChEBI" id="CHEBI:49883"/>
    </cofactor>
</comment>
<evidence type="ECO:0000256" key="10">
    <source>
        <dbReference type="ARBA" id="ARBA00022723"/>
    </source>
</evidence>
<proteinExistence type="inferred from homology"/>
<dbReference type="InterPro" id="IPR048641">
    <property type="entry name" value="RlmN_N"/>
</dbReference>
<keyword evidence="12" id="KW-0411">Iron-sulfur</keyword>
<dbReference type="Pfam" id="PF04055">
    <property type="entry name" value="Radical_SAM"/>
    <property type="match status" value="1"/>
</dbReference>
<evidence type="ECO:0000256" key="4">
    <source>
        <dbReference type="ARBA" id="ARBA00022490"/>
    </source>
</evidence>
<evidence type="ECO:0000256" key="5">
    <source>
        <dbReference type="ARBA" id="ARBA00022552"/>
    </source>
</evidence>
<evidence type="ECO:0000256" key="2">
    <source>
        <dbReference type="ARBA" id="ARBA00004496"/>
    </source>
</evidence>
<dbReference type="SFLD" id="SFLDF00275">
    <property type="entry name" value="adenosine_C2_methyltransferase"/>
    <property type="match status" value="1"/>
</dbReference>
<evidence type="ECO:0000259" key="13">
    <source>
        <dbReference type="PROSITE" id="PS51918"/>
    </source>
</evidence>
<dbReference type="InterPro" id="IPR027492">
    <property type="entry name" value="RNA_MTrfase_RlmN"/>
</dbReference>
<keyword evidence="3" id="KW-0004">4Fe-4S</keyword>
<keyword evidence="11" id="KW-0408">Iron</keyword>
<dbReference type="PANTHER" id="PTHR30544:SF5">
    <property type="entry name" value="RADICAL SAM CORE DOMAIN-CONTAINING PROTEIN"/>
    <property type="match status" value="1"/>
</dbReference>
<dbReference type="SUPFAM" id="SSF102114">
    <property type="entry name" value="Radical SAM enzymes"/>
    <property type="match status" value="1"/>
</dbReference>
<dbReference type="SFLD" id="SFLDG01062">
    <property type="entry name" value="methyltransferase_(Class_A)"/>
    <property type="match status" value="1"/>
</dbReference>
<organism evidence="14">
    <name type="scientific">bioreactor metagenome</name>
    <dbReference type="NCBI Taxonomy" id="1076179"/>
    <lineage>
        <taxon>unclassified sequences</taxon>
        <taxon>metagenomes</taxon>
        <taxon>ecological metagenomes</taxon>
    </lineage>
</organism>
<reference evidence="14" key="1">
    <citation type="submission" date="2019-08" db="EMBL/GenBank/DDBJ databases">
        <authorList>
            <person name="Kucharzyk K."/>
            <person name="Murdoch R.W."/>
            <person name="Higgins S."/>
            <person name="Loffler F."/>
        </authorList>
    </citation>
    <scope>NUCLEOTIDE SEQUENCE</scope>
</reference>
<dbReference type="PANTHER" id="PTHR30544">
    <property type="entry name" value="23S RRNA METHYLTRANSFERASE"/>
    <property type="match status" value="1"/>
</dbReference>
<evidence type="ECO:0000313" key="14">
    <source>
        <dbReference type="EMBL" id="MPM79369.1"/>
    </source>
</evidence>
<evidence type="ECO:0000256" key="8">
    <source>
        <dbReference type="ARBA" id="ARBA00022691"/>
    </source>
</evidence>
<dbReference type="GO" id="GO:0051539">
    <property type="term" value="F:4 iron, 4 sulfur cluster binding"/>
    <property type="evidence" value="ECO:0007669"/>
    <property type="project" value="UniProtKB-KW"/>
</dbReference>